<dbReference type="InterPro" id="IPR015994">
    <property type="entry name" value="PEPCK_ATP_CS"/>
</dbReference>
<sequence>MPLQSNYGLENHGITNTGDLFWNFNTPRLYEEIIKRREGVVVHLGPVIVRTGHHTARAANEKFIVKEPGSEKNIWWGKANHPFEEERFNTLYLRLMAYLQGNDLFIQDCFAGADQEYRIPVRIITETAWHSLFARNMFIQARWEELESHIPEFTVLHVPHFHAIPQIDGTHSEAFIIIHFGKKLVIIGGTAYAGEIKKSIFTILNYLLPQERVMTMHSSANIGEKGDAALFFGLSGTGKTTLSTDPSRRLIGDDEHGWSDRGVFNFEGGCYAKAINLSKESEPEIYECTRKFGTILENVAFNVDTRRLDLEDATLTENTRAAYPISHIPTAERSKTGGHPENIIMLTADAFGIMPPISRLTPEQTLYHFISGYTSKIGGTEIGLGKEPQATFSACFGAPFMALHPYAYAQLLREKIKKYKVRCWLVNTGWVGGPYGIGNRIKLKYTRQMVKAALDGTLENSSFVEEKVFGLKIPEECQDVPKEILNPVQSWKNKSDYMEKAKELAKKFRENFQQFAKDCEPETLEAGPKI</sequence>
<dbReference type="PANTHER" id="PTHR30031:SF0">
    <property type="entry name" value="PHOSPHOENOLPYRUVATE CARBOXYKINASE (ATP)"/>
    <property type="match status" value="1"/>
</dbReference>
<dbReference type="UniPathway" id="UPA00138"/>
<evidence type="ECO:0000256" key="5">
    <source>
        <dbReference type="ARBA" id="ARBA00022741"/>
    </source>
</evidence>
<dbReference type="PIRSF" id="PIRSF006294">
    <property type="entry name" value="PEP_crbxkin"/>
    <property type="match status" value="1"/>
</dbReference>
<keyword evidence="8" id="KW-0456">Lyase</keyword>
<dbReference type="Gene3D" id="2.170.8.10">
    <property type="entry name" value="Phosphoenolpyruvate Carboxykinase, domain 2"/>
    <property type="match status" value="1"/>
</dbReference>
<dbReference type="AlphaFoldDB" id="A0A0F9PNT5"/>
<dbReference type="NCBIfam" id="NF006820">
    <property type="entry name" value="PRK09344.1-2"/>
    <property type="match status" value="1"/>
</dbReference>
<dbReference type="SUPFAM" id="SSF68923">
    <property type="entry name" value="PEP carboxykinase N-terminal domain"/>
    <property type="match status" value="1"/>
</dbReference>
<dbReference type="PANTHER" id="PTHR30031">
    <property type="entry name" value="PHOSPHOENOLPYRUVATE CARBOXYKINASE ATP"/>
    <property type="match status" value="1"/>
</dbReference>
<keyword evidence="4" id="KW-0312">Gluconeogenesis</keyword>
<dbReference type="Gene3D" id="3.90.228.20">
    <property type="match status" value="1"/>
</dbReference>
<dbReference type="CDD" id="cd00484">
    <property type="entry name" value="PEPCK_ATP"/>
    <property type="match status" value="1"/>
</dbReference>
<name>A0A0F9PNT5_9ZZZZ</name>
<evidence type="ECO:0000256" key="3">
    <source>
        <dbReference type="ARBA" id="ARBA00012363"/>
    </source>
</evidence>
<comment type="similarity">
    <text evidence="2">Belongs to the phosphoenolpyruvate carboxykinase (ATP) family.</text>
</comment>
<dbReference type="GO" id="GO:0004612">
    <property type="term" value="F:phosphoenolpyruvate carboxykinase (ATP) activity"/>
    <property type="evidence" value="ECO:0007669"/>
    <property type="project" value="UniProtKB-EC"/>
</dbReference>
<evidence type="ECO:0000256" key="2">
    <source>
        <dbReference type="ARBA" id="ARBA00006052"/>
    </source>
</evidence>
<protein>
    <recommendedName>
        <fullName evidence="3">phosphoenolpyruvate carboxykinase (ATP)</fullName>
        <ecNumber evidence="3">4.1.1.49</ecNumber>
    </recommendedName>
</protein>
<proteinExistence type="inferred from homology"/>
<dbReference type="InterPro" id="IPR008210">
    <property type="entry name" value="PEP_carboxykinase_N"/>
</dbReference>
<evidence type="ECO:0000256" key="7">
    <source>
        <dbReference type="ARBA" id="ARBA00022840"/>
    </source>
</evidence>
<dbReference type="Gene3D" id="3.40.449.10">
    <property type="entry name" value="Phosphoenolpyruvate Carboxykinase, domain 1"/>
    <property type="match status" value="1"/>
</dbReference>
<comment type="catalytic activity">
    <reaction evidence="9">
        <text>oxaloacetate + ATP = phosphoenolpyruvate + ADP + CO2</text>
        <dbReference type="Rhea" id="RHEA:18617"/>
        <dbReference type="ChEBI" id="CHEBI:16452"/>
        <dbReference type="ChEBI" id="CHEBI:16526"/>
        <dbReference type="ChEBI" id="CHEBI:30616"/>
        <dbReference type="ChEBI" id="CHEBI:58702"/>
        <dbReference type="ChEBI" id="CHEBI:456216"/>
        <dbReference type="EC" id="4.1.1.49"/>
    </reaction>
</comment>
<keyword evidence="5" id="KW-0547">Nucleotide-binding</keyword>
<evidence type="ECO:0000256" key="4">
    <source>
        <dbReference type="ARBA" id="ARBA00022432"/>
    </source>
</evidence>
<comment type="caution">
    <text evidence="10">The sequence shown here is derived from an EMBL/GenBank/DDBJ whole genome shotgun (WGS) entry which is preliminary data.</text>
</comment>
<dbReference type="NCBIfam" id="TIGR00224">
    <property type="entry name" value="pckA"/>
    <property type="match status" value="1"/>
</dbReference>
<dbReference type="Pfam" id="PF01293">
    <property type="entry name" value="PEPCK_ATP"/>
    <property type="match status" value="1"/>
</dbReference>
<evidence type="ECO:0000256" key="6">
    <source>
        <dbReference type="ARBA" id="ARBA00022793"/>
    </source>
</evidence>
<gene>
    <name evidence="10" type="ORF">LCGC14_0819950</name>
</gene>
<dbReference type="InterPro" id="IPR013035">
    <property type="entry name" value="PEP_carboxykinase_C"/>
</dbReference>
<dbReference type="PROSITE" id="PS00532">
    <property type="entry name" value="PEPCK_ATP"/>
    <property type="match status" value="1"/>
</dbReference>
<dbReference type="EC" id="4.1.1.49" evidence="3"/>
<dbReference type="GO" id="GO:0006094">
    <property type="term" value="P:gluconeogenesis"/>
    <property type="evidence" value="ECO:0007669"/>
    <property type="project" value="UniProtKB-UniPathway"/>
</dbReference>
<dbReference type="GO" id="GO:0005829">
    <property type="term" value="C:cytosol"/>
    <property type="evidence" value="ECO:0007669"/>
    <property type="project" value="TreeGrafter"/>
</dbReference>
<accession>A0A0F9PNT5</accession>
<dbReference type="GO" id="GO:0005524">
    <property type="term" value="F:ATP binding"/>
    <property type="evidence" value="ECO:0007669"/>
    <property type="project" value="UniProtKB-KW"/>
</dbReference>
<organism evidence="10">
    <name type="scientific">marine sediment metagenome</name>
    <dbReference type="NCBI Taxonomy" id="412755"/>
    <lineage>
        <taxon>unclassified sequences</taxon>
        <taxon>metagenomes</taxon>
        <taxon>ecological metagenomes</taxon>
    </lineage>
</organism>
<keyword evidence="6" id="KW-0210">Decarboxylase</keyword>
<evidence type="ECO:0000256" key="1">
    <source>
        <dbReference type="ARBA" id="ARBA00004742"/>
    </source>
</evidence>
<evidence type="ECO:0000256" key="9">
    <source>
        <dbReference type="ARBA" id="ARBA00047371"/>
    </source>
</evidence>
<evidence type="ECO:0000256" key="8">
    <source>
        <dbReference type="ARBA" id="ARBA00023239"/>
    </source>
</evidence>
<keyword evidence="7" id="KW-0067">ATP-binding</keyword>
<evidence type="ECO:0000313" key="10">
    <source>
        <dbReference type="EMBL" id="KKN31834.1"/>
    </source>
</evidence>
<comment type="pathway">
    <text evidence="1">Carbohydrate biosynthesis; gluconeogenesis.</text>
</comment>
<reference evidence="10" key="1">
    <citation type="journal article" date="2015" name="Nature">
        <title>Complex archaea that bridge the gap between prokaryotes and eukaryotes.</title>
        <authorList>
            <person name="Spang A."/>
            <person name="Saw J.H."/>
            <person name="Jorgensen S.L."/>
            <person name="Zaremba-Niedzwiedzka K."/>
            <person name="Martijn J."/>
            <person name="Lind A.E."/>
            <person name="van Eijk R."/>
            <person name="Schleper C."/>
            <person name="Guy L."/>
            <person name="Ettema T.J."/>
        </authorList>
    </citation>
    <scope>NUCLEOTIDE SEQUENCE</scope>
</reference>
<dbReference type="InterPro" id="IPR001272">
    <property type="entry name" value="PEP_carboxykinase_ATP"/>
</dbReference>
<dbReference type="EMBL" id="LAZR01002299">
    <property type="protein sequence ID" value="KKN31834.1"/>
    <property type="molecule type" value="Genomic_DNA"/>
</dbReference>
<dbReference type="HAMAP" id="MF_00453">
    <property type="entry name" value="PEPCK_ATP"/>
    <property type="match status" value="1"/>
</dbReference>
<dbReference type="SUPFAM" id="SSF53795">
    <property type="entry name" value="PEP carboxykinase-like"/>
    <property type="match status" value="1"/>
</dbReference>
<dbReference type="NCBIfam" id="NF006821">
    <property type="entry name" value="PRK09344.1-3"/>
    <property type="match status" value="1"/>
</dbReference>